<organism evidence="3 4">
    <name type="scientific">Kineococcus radiotolerans</name>
    <dbReference type="NCBI Taxonomy" id="131568"/>
    <lineage>
        <taxon>Bacteria</taxon>
        <taxon>Bacillati</taxon>
        <taxon>Actinomycetota</taxon>
        <taxon>Actinomycetes</taxon>
        <taxon>Kineosporiales</taxon>
        <taxon>Kineosporiaceae</taxon>
        <taxon>Kineococcus</taxon>
    </lineage>
</organism>
<feature type="region of interest" description="Disordered" evidence="1">
    <location>
        <begin position="1"/>
        <end position="26"/>
    </location>
</feature>
<name>A0A7W4TIX9_KINRA</name>
<dbReference type="GO" id="GO:0006139">
    <property type="term" value="P:nucleobase-containing compound metabolic process"/>
    <property type="evidence" value="ECO:0007669"/>
    <property type="project" value="InterPro"/>
</dbReference>
<dbReference type="GO" id="GO:0008408">
    <property type="term" value="F:3'-5' exonuclease activity"/>
    <property type="evidence" value="ECO:0007669"/>
    <property type="project" value="InterPro"/>
</dbReference>
<proteinExistence type="predicted"/>
<evidence type="ECO:0000313" key="3">
    <source>
        <dbReference type="EMBL" id="MBB2899723.1"/>
    </source>
</evidence>
<dbReference type="CDD" id="cd06142">
    <property type="entry name" value="RNaseD_exo"/>
    <property type="match status" value="1"/>
</dbReference>
<dbReference type="OMA" id="TSGMHKV"/>
<dbReference type="InterPro" id="IPR002121">
    <property type="entry name" value="HRDC_dom"/>
</dbReference>
<reference evidence="3 4" key="1">
    <citation type="submission" date="2020-08" db="EMBL/GenBank/DDBJ databases">
        <title>The Agave Microbiome: Exploring the role of microbial communities in plant adaptations to desert environments.</title>
        <authorList>
            <person name="Partida-Martinez L.P."/>
        </authorList>
    </citation>
    <scope>NUCLEOTIDE SEQUENCE [LARGE SCALE GENOMIC DNA]</scope>
    <source>
        <strain evidence="3 4">AS2.23</strain>
    </source>
</reference>
<dbReference type="InterPro" id="IPR002562">
    <property type="entry name" value="3'-5'_exonuclease_dom"/>
</dbReference>
<dbReference type="RefSeq" id="WP_011981793.1">
    <property type="nucleotide sequence ID" value="NZ_JACHVY010000001.1"/>
</dbReference>
<dbReference type="SMART" id="SM00474">
    <property type="entry name" value="35EXOc"/>
    <property type="match status" value="1"/>
</dbReference>
<dbReference type="SMART" id="SM00341">
    <property type="entry name" value="HRDC"/>
    <property type="match status" value="1"/>
</dbReference>
<sequence>MTNAPTQQQEQEQAEPELPMLSAPADGLPPVVADEAALARTVAAFAAGTGPVAVDAERASGYRYGQRAFLVQLRREGAGTALIDPDALPDLSSLGAVLADAEWVLHAANQDLPCLAEVGMRPTRLFDTELGSRIAGLPRVGLGAVVEELLGLRLAKEHSAVDWSTRPLPEPWLTYAALDVEVLVQVRDALAERLAAQGKLEWALEEFAAVADAPAPVPPAEPWRRVSGLHAVRSRRQLAVVRALWQARDEEARRRDTSPGRLLPDSAIVAAARATPRTPQALASTSGFTGRAAKSKLQTWADAVAAALALPEADLPAHTPRGDGPPPPRAWAAKDPLAAARLGAARAAVTALAEEHGLPVENLLQPDALRRVAWAPPQPLEAEGVRAALAARGARPWQLDLVAAPVAAAMAQARVTEADPGPAPVED</sequence>
<reference evidence="3 4" key="2">
    <citation type="submission" date="2020-08" db="EMBL/GenBank/DDBJ databases">
        <authorList>
            <person name="Partida-Martinez L."/>
            <person name="Huntemann M."/>
            <person name="Clum A."/>
            <person name="Wang J."/>
            <person name="Palaniappan K."/>
            <person name="Ritter S."/>
            <person name="Chen I.-M."/>
            <person name="Stamatis D."/>
            <person name="Reddy T."/>
            <person name="O'Malley R."/>
            <person name="Daum C."/>
            <person name="Shapiro N."/>
            <person name="Ivanova N."/>
            <person name="Kyrpides N."/>
            <person name="Woyke T."/>
        </authorList>
    </citation>
    <scope>NUCLEOTIDE SEQUENCE [LARGE SCALE GENOMIC DNA]</scope>
    <source>
        <strain evidence="3 4">AS2.23</strain>
    </source>
</reference>
<dbReference type="InterPro" id="IPR010997">
    <property type="entry name" value="HRDC-like_sf"/>
</dbReference>
<dbReference type="InterPro" id="IPR041605">
    <property type="entry name" value="Exo_C"/>
</dbReference>
<dbReference type="EMBL" id="JACHVY010000001">
    <property type="protein sequence ID" value="MBB2899723.1"/>
    <property type="molecule type" value="Genomic_DNA"/>
</dbReference>
<dbReference type="GO" id="GO:0003676">
    <property type="term" value="F:nucleic acid binding"/>
    <property type="evidence" value="ECO:0007669"/>
    <property type="project" value="InterPro"/>
</dbReference>
<dbReference type="InterPro" id="IPR044876">
    <property type="entry name" value="HRDC_dom_sf"/>
</dbReference>
<keyword evidence="3" id="KW-0378">Hydrolase</keyword>
<dbReference type="Gene3D" id="3.30.420.10">
    <property type="entry name" value="Ribonuclease H-like superfamily/Ribonuclease H"/>
    <property type="match status" value="1"/>
</dbReference>
<dbReference type="Proteomes" id="UP000533269">
    <property type="component" value="Unassembled WGS sequence"/>
</dbReference>
<dbReference type="Pfam" id="PF01612">
    <property type="entry name" value="DNA_pol_A_exo1"/>
    <property type="match status" value="1"/>
</dbReference>
<dbReference type="Pfam" id="PF00570">
    <property type="entry name" value="HRDC"/>
    <property type="match status" value="1"/>
</dbReference>
<dbReference type="SUPFAM" id="SSF53098">
    <property type="entry name" value="Ribonuclease H-like"/>
    <property type="match status" value="1"/>
</dbReference>
<dbReference type="PANTHER" id="PTHR47649">
    <property type="entry name" value="RIBONUCLEASE D"/>
    <property type="match status" value="1"/>
</dbReference>
<dbReference type="Gene3D" id="1.10.150.80">
    <property type="entry name" value="HRDC domain"/>
    <property type="match status" value="2"/>
</dbReference>
<dbReference type="AlphaFoldDB" id="A0A7W4TIX9"/>
<dbReference type="InterPro" id="IPR036397">
    <property type="entry name" value="RNaseH_sf"/>
</dbReference>
<evidence type="ECO:0000256" key="1">
    <source>
        <dbReference type="SAM" id="MobiDB-lite"/>
    </source>
</evidence>
<dbReference type="SUPFAM" id="SSF47819">
    <property type="entry name" value="HRDC-like"/>
    <property type="match status" value="1"/>
</dbReference>
<dbReference type="InterPro" id="IPR051086">
    <property type="entry name" value="RNase_D-like"/>
</dbReference>
<gene>
    <name evidence="3" type="ORF">FHR75_000511</name>
</gene>
<dbReference type="Pfam" id="PF18305">
    <property type="entry name" value="DNA_pol_A_exoN"/>
    <property type="match status" value="1"/>
</dbReference>
<dbReference type="GO" id="GO:0033890">
    <property type="term" value="F:ribonuclease D activity"/>
    <property type="evidence" value="ECO:0007669"/>
    <property type="project" value="UniProtKB-EC"/>
</dbReference>
<dbReference type="EC" id="3.1.13.5" evidence="3"/>
<protein>
    <submittedName>
        <fullName evidence="3">Ribonuclease D</fullName>
        <ecNumber evidence="3">3.1.13.5</ecNumber>
    </submittedName>
</protein>
<dbReference type="GO" id="GO:0000166">
    <property type="term" value="F:nucleotide binding"/>
    <property type="evidence" value="ECO:0007669"/>
    <property type="project" value="InterPro"/>
</dbReference>
<evidence type="ECO:0000313" key="4">
    <source>
        <dbReference type="Proteomes" id="UP000533269"/>
    </source>
</evidence>
<dbReference type="PANTHER" id="PTHR47649:SF1">
    <property type="entry name" value="RIBONUCLEASE D"/>
    <property type="match status" value="1"/>
</dbReference>
<dbReference type="InterPro" id="IPR012337">
    <property type="entry name" value="RNaseH-like_sf"/>
</dbReference>
<feature type="domain" description="HRDC" evidence="2">
    <location>
        <begin position="234"/>
        <end position="314"/>
    </location>
</feature>
<comment type="caution">
    <text evidence="3">The sequence shown here is derived from an EMBL/GenBank/DDBJ whole genome shotgun (WGS) entry which is preliminary data.</text>
</comment>
<dbReference type="PROSITE" id="PS50967">
    <property type="entry name" value="HRDC"/>
    <property type="match status" value="1"/>
</dbReference>
<evidence type="ECO:0000259" key="2">
    <source>
        <dbReference type="PROSITE" id="PS50967"/>
    </source>
</evidence>
<accession>A0A7W4TIX9</accession>